<evidence type="ECO:0000256" key="7">
    <source>
        <dbReference type="SAM" id="MobiDB-lite"/>
    </source>
</evidence>
<name>A0A9P8XPC0_9PEZI</name>
<evidence type="ECO:0000313" key="8">
    <source>
        <dbReference type="EMBL" id="KAH7009230.1"/>
    </source>
</evidence>
<evidence type="ECO:0000256" key="6">
    <source>
        <dbReference type="ARBA" id="ARBA00023136"/>
    </source>
</evidence>
<dbReference type="EMBL" id="JAGTJQ010000019">
    <property type="protein sequence ID" value="KAH7009230.1"/>
    <property type="molecule type" value="Genomic_DNA"/>
</dbReference>
<keyword evidence="6" id="KW-0472">Membrane</keyword>
<dbReference type="InterPro" id="IPR052374">
    <property type="entry name" value="SERAC1"/>
</dbReference>
<proteinExistence type="predicted"/>
<sequence length="195" mass="21472">MGGLLIKQALINAHNNLKYTPIKDATSGLAFFATPHNGGDWKLVSLGGLAAKIATSAGFQKGDDVLETLKAGSIFSDIMQEHWRHQLLRYDIISFWGSQDGVVPKESARLSLPGDRENVVKLNADHSTVCKFGDAQADKDNFELVQVNIFDIYNSALKNSELKPTPSAVPQKKDEEANETEDMLQKRFAKLGQRS</sequence>
<evidence type="ECO:0000256" key="2">
    <source>
        <dbReference type="ARBA" id="ARBA00004240"/>
    </source>
</evidence>
<dbReference type="OrthoDB" id="5086500at2759"/>
<comment type="subcellular location">
    <subcellularLocation>
        <location evidence="2">Endoplasmic reticulum</location>
    </subcellularLocation>
    <subcellularLocation>
        <location evidence="3">Membrane</location>
    </subcellularLocation>
    <subcellularLocation>
        <location evidence="1">Mitochondrion</location>
    </subcellularLocation>
</comment>
<accession>A0A9P8XPC0</accession>
<dbReference type="GeneID" id="70192632"/>
<dbReference type="PANTHER" id="PTHR48182:SF2">
    <property type="entry name" value="PROTEIN SERAC1"/>
    <property type="match status" value="1"/>
</dbReference>
<dbReference type="PANTHER" id="PTHR48182">
    <property type="entry name" value="PROTEIN SERAC1"/>
    <property type="match status" value="1"/>
</dbReference>
<dbReference type="GO" id="GO:0016020">
    <property type="term" value="C:membrane"/>
    <property type="evidence" value="ECO:0007669"/>
    <property type="project" value="UniProtKB-SubCell"/>
</dbReference>
<keyword evidence="4" id="KW-0256">Endoplasmic reticulum</keyword>
<dbReference type="GO" id="GO:0005783">
    <property type="term" value="C:endoplasmic reticulum"/>
    <property type="evidence" value="ECO:0007669"/>
    <property type="project" value="UniProtKB-SubCell"/>
</dbReference>
<dbReference type="RefSeq" id="XP_046003891.1">
    <property type="nucleotide sequence ID" value="XM_046163086.1"/>
</dbReference>
<evidence type="ECO:0000313" key="9">
    <source>
        <dbReference type="Proteomes" id="UP000756346"/>
    </source>
</evidence>
<dbReference type="GO" id="GO:0005739">
    <property type="term" value="C:mitochondrion"/>
    <property type="evidence" value="ECO:0007669"/>
    <property type="project" value="UniProtKB-SubCell"/>
</dbReference>
<feature type="region of interest" description="Disordered" evidence="7">
    <location>
        <begin position="161"/>
        <end position="195"/>
    </location>
</feature>
<dbReference type="AlphaFoldDB" id="A0A9P8XPC0"/>
<evidence type="ECO:0000256" key="5">
    <source>
        <dbReference type="ARBA" id="ARBA00023128"/>
    </source>
</evidence>
<organism evidence="8 9">
    <name type="scientific">Microdochium trichocladiopsis</name>
    <dbReference type="NCBI Taxonomy" id="1682393"/>
    <lineage>
        <taxon>Eukaryota</taxon>
        <taxon>Fungi</taxon>
        <taxon>Dikarya</taxon>
        <taxon>Ascomycota</taxon>
        <taxon>Pezizomycotina</taxon>
        <taxon>Sordariomycetes</taxon>
        <taxon>Xylariomycetidae</taxon>
        <taxon>Xylariales</taxon>
        <taxon>Microdochiaceae</taxon>
        <taxon>Microdochium</taxon>
    </lineage>
</organism>
<dbReference type="SUPFAM" id="SSF53474">
    <property type="entry name" value="alpha/beta-Hydrolases"/>
    <property type="match status" value="1"/>
</dbReference>
<reference evidence="8" key="1">
    <citation type="journal article" date="2021" name="Nat. Commun.">
        <title>Genetic determinants of endophytism in the Arabidopsis root mycobiome.</title>
        <authorList>
            <person name="Mesny F."/>
            <person name="Miyauchi S."/>
            <person name="Thiergart T."/>
            <person name="Pickel B."/>
            <person name="Atanasova L."/>
            <person name="Karlsson M."/>
            <person name="Huettel B."/>
            <person name="Barry K.W."/>
            <person name="Haridas S."/>
            <person name="Chen C."/>
            <person name="Bauer D."/>
            <person name="Andreopoulos W."/>
            <person name="Pangilinan J."/>
            <person name="LaButti K."/>
            <person name="Riley R."/>
            <person name="Lipzen A."/>
            <person name="Clum A."/>
            <person name="Drula E."/>
            <person name="Henrissat B."/>
            <person name="Kohler A."/>
            <person name="Grigoriev I.V."/>
            <person name="Martin F.M."/>
            <person name="Hacquard S."/>
        </authorList>
    </citation>
    <scope>NUCLEOTIDE SEQUENCE</scope>
    <source>
        <strain evidence="8">MPI-CAGE-CH-0230</strain>
    </source>
</reference>
<evidence type="ECO:0000256" key="1">
    <source>
        <dbReference type="ARBA" id="ARBA00004173"/>
    </source>
</evidence>
<protein>
    <submittedName>
        <fullName evidence="8">Uncharacterized protein</fullName>
    </submittedName>
</protein>
<evidence type="ECO:0000256" key="4">
    <source>
        <dbReference type="ARBA" id="ARBA00022824"/>
    </source>
</evidence>
<keyword evidence="9" id="KW-1185">Reference proteome</keyword>
<dbReference type="Gene3D" id="3.40.50.1820">
    <property type="entry name" value="alpha/beta hydrolase"/>
    <property type="match status" value="1"/>
</dbReference>
<dbReference type="Proteomes" id="UP000756346">
    <property type="component" value="Unassembled WGS sequence"/>
</dbReference>
<gene>
    <name evidence="8" type="ORF">B0I36DRAFT_60540</name>
</gene>
<evidence type="ECO:0000256" key="3">
    <source>
        <dbReference type="ARBA" id="ARBA00004370"/>
    </source>
</evidence>
<dbReference type="InterPro" id="IPR029058">
    <property type="entry name" value="AB_hydrolase_fold"/>
</dbReference>
<keyword evidence="5" id="KW-0496">Mitochondrion</keyword>
<comment type="caution">
    <text evidence="8">The sequence shown here is derived from an EMBL/GenBank/DDBJ whole genome shotgun (WGS) entry which is preliminary data.</text>
</comment>